<keyword evidence="3" id="KW-1185">Reference proteome</keyword>
<protein>
    <submittedName>
        <fullName evidence="2">VgrG-related protein</fullName>
    </submittedName>
</protein>
<dbReference type="InterPro" id="IPR006531">
    <property type="entry name" value="Gp5/Vgr_OB"/>
</dbReference>
<feature type="domain" description="Gp5/Type VI secretion system Vgr protein OB-fold" evidence="1">
    <location>
        <begin position="379"/>
        <end position="451"/>
    </location>
</feature>
<sequence length="635" mass="66503">MSLKTYTSVLQVKVGGAELPPRLADLLVEAWVDASVNVPAAFRLAFSNPGGDLLSTFSVLAVGARAELVPIVDGRPAQPLITGEITGVEVDVDAAGRSVVVRGYDPGHRLLRNRRVAGFPNQTASEIVRRVAQQNGLSLGTVDATRTVYELATQPNLTDWDFLSRLARENDVNLYFDRLGKLQFTALRAASSGPGESTPAKQSPFVLEFGANTINGRVGVTAGGQVKSVSVRGWDVKTRKPLIQDAPATRTDDIAADISPAELIAKFGTSEMVDASTPYGTQSQVRHAATALANDVAGSFAEVELTVTGDPELQPGVPVALKDAGYPFEGKYTVTGVRHVFASGRQYTTQVSVTGRQFRSLYGLASAGESAPAMNGVVSALVSNIQDPLKMGRVKLKFPWLSETYESDWSRVAQFGGVAGGGLMLPDVQDEVLVAFDRGSLEHPYVLAGLYNGIDKPTPDPDRTDPVNLRSGEVNWRSMSDRSGNMLELMDARAGNRGVRLRSGDGALVVHLDRGSTTLTVDSRGTVKIHGSRSVEVASEGDLTLRAGRQITMQAGGAVNVNATGRIGLTTAGALSMTAGGAATMSAGAAATINAGATANIQAGGAVGIRAVGNANVTALSVVLTGIPIRNGLPF</sequence>
<dbReference type="EMBL" id="JAJOMB010000003">
    <property type="protein sequence ID" value="MCD5310554.1"/>
    <property type="molecule type" value="Genomic_DNA"/>
</dbReference>
<comment type="caution">
    <text evidence="2">The sequence shown here is derived from an EMBL/GenBank/DDBJ whole genome shotgun (WGS) entry which is preliminary data.</text>
</comment>
<dbReference type="InterPro" id="IPR023399">
    <property type="entry name" value="Baseplate-like_2-layer_sand"/>
</dbReference>
<evidence type="ECO:0000313" key="3">
    <source>
        <dbReference type="Proteomes" id="UP001138997"/>
    </source>
</evidence>
<dbReference type="Gene3D" id="2.40.50.230">
    <property type="entry name" value="Gp5 N-terminal domain"/>
    <property type="match status" value="1"/>
</dbReference>
<gene>
    <name evidence="2" type="ORF">LR394_06580</name>
</gene>
<reference evidence="2" key="1">
    <citation type="submission" date="2021-11" db="EMBL/GenBank/DDBJ databases">
        <title>Streptomyces corallinus and Kineosporia corallina sp. nov., two new coral-derived marine actinobacteria.</title>
        <authorList>
            <person name="Buangrab K."/>
            <person name="Sutthacheep M."/>
            <person name="Yeemin T."/>
            <person name="Harunari E."/>
            <person name="Igarashi Y."/>
            <person name="Sripreechasak P."/>
            <person name="Kanchanasin P."/>
            <person name="Tanasupawat S."/>
            <person name="Phongsopitanun W."/>
        </authorList>
    </citation>
    <scope>NUCLEOTIDE SEQUENCE</scope>
    <source>
        <strain evidence="2">JCM 31032</strain>
    </source>
</reference>
<organism evidence="2 3">
    <name type="scientific">Kineosporia babensis</name>
    <dbReference type="NCBI Taxonomy" id="499548"/>
    <lineage>
        <taxon>Bacteria</taxon>
        <taxon>Bacillati</taxon>
        <taxon>Actinomycetota</taxon>
        <taxon>Actinomycetes</taxon>
        <taxon>Kineosporiales</taxon>
        <taxon>Kineosporiaceae</taxon>
        <taxon>Kineosporia</taxon>
    </lineage>
</organism>
<dbReference type="Pfam" id="PF05954">
    <property type="entry name" value="Phage_GPD"/>
    <property type="match status" value="1"/>
</dbReference>
<dbReference type="SUPFAM" id="SSF69349">
    <property type="entry name" value="Phage fibre proteins"/>
    <property type="match status" value="1"/>
</dbReference>
<dbReference type="AlphaFoldDB" id="A0A9X1SSG1"/>
<dbReference type="SUPFAM" id="SSF69279">
    <property type="entry name" value="Phage tail proteins"/>
    <property type="match status" value="1"/>
</dbReference>
<dbReference type="NCBIfam" id="NF033848">
    <property type="entry name" value="VgrG_rel"/>
    <property type="match status" value="1"/>
</dbReference>
<name>A0A9X1SSG1_9ACTN</name>
<dbReference type="InterPro" id="IPR047702">
    <property type="entry name" value="VgrG-rel"/>
</dbReference>
<evidence type="ECO:0000259" key="1">
    <source>
        <dbReference type="Pfam" id="PF04717"/>
    </source>
</evidence>
<dbReference type="Gene3D" id="3.30.1920.10">
    <property type="entry name" value="Baseplate protein-like domains - 2 layer sandwich fold"/>
    <property type="match status" value="1"/>
</dbReference>
<dbReference type="SUPFAM" id="SSF69255">
    <property type="entry name" value="gp5 N-terminal domain-like"/>
    <property type="match status" value="1"/>
</dbReference>
<dbReference type="Gene3D" id="2.30.300.10">
    <property type="entry name" value="Baseplate protein-like domain - beta roll fold"/>
    <property type="match status" value="1"/>
</dbReference>
<proteinExistence type="predicted"/>
<dbReference type="RefSeq" id="WP_231439529.1">
    <property type="nucleotide sequence ID" value="NZ_JAJOMB010000003.1"/>
</dbReference>
<dbReference type="Proteomes" id="UP001138997">
    <property type="component" value="Unassembled WGS sequence"/>
</dbReference>
<evidence type="ECO:0000313" key="2">
    <source>
        <dbReference type="EMBL" id="MCD5310554.1"/>
    </source>
</evidence>
<dbReference type="Gene3D" id="3.55.50.10">
    <property type="entry name" value="Baseplate protein-like domains"/>
    <property type="match status" value="1"/>
</dbReference>
<dbReference type="InterPro" id="IPR037026">
    <property type="entry name" value="Vgr_OB-fold_dom_sf"/>
</dbReference>
<dbReference type="Pfam" id="PF04717">
    <property type="entry name" value="Phage_base_V"/>
    <property type="match status" value="1"/>
</dbReference>
<accession>A0A9X1SSG1</accession>